<dbReference type="AlphaFoldDB" id="A0AA86XD67"/>
<evidence type="ECO:0000313" key="2">
    <source>
        <dbReference type="Proteomes" id="UP000041625"/>
    </source>
</evidence>
<accession>A0AA86XD67</accession>
<dbReference type="Proteomes" id="UP000041625">
    <property type="component" value="Unassembled WGS sequence"/>
</dbReference>
<keyword evidence="1" id="KW-0012">Acyltransferase</keyword>
<protein>
    <submittedName>
        <fullName evidence="1">Serine acetyltransferase</fullName>
        <ecNumber evidence="1">2.3.1.30</ecNumber>
    </submittedName>
</protein>
<sequence length="52" mass="5937">MLCIHNRILTYVSGFPHSGIPDSKGYYYLIWAYRKLLRLSSPLTAKASTVYA</sequence>
<dbReference type="EMBL" id="CCKJ01000045">
    <property type="protein sequence ID" value="CDT87933.1"/>
    <property type="molecule type" value="Genomic_DNA"/>
</dbReference>
<dbReference type="EC" id="2.3.1.30" evidence="1"/>
<comment type="caution">
    <text evidence="1">The sequence shown here is derived from an EMBL/GenBank/DDBJ whole genome shotgun (WGS) entry which is preliminary data.</text>
</comment>
<keyword evidence="1" id="KW-0808">Transferase</keyword>
<evidence type="ECO:0000313" key="1">
    <source>
        <dbReference type="EMBL" id="CDT87933.1"/>
    </source>
</evidence>
<proteinExistence type="predicted"/>
<gene>
    <name evidence="1" type="ORF">VCR31J2_1390001</name>
</gene>
<dbReference type="GO" id="GO:0009001">
    <property type="term" value="F:serine O-acetyltransferase activity"/>
    <property type="evidence" value="ECO:0007669"/>
    <property type="project" value="UniProtKB-EC"/>
</dbReference>
<keyword evidence="2" id="KW-1185">Reference proteome</keyword>
<reference evidence="1 2" key="1">
    <citation type="submission" date="2014-06" db="EMBL/GenBank/DDBJ databases">
        <authorList>
            <person name="Le Roux F."/>
        </authorList>
    </citation>
    <scope>NUCLEOTIDE SEQUENCE [LARGE SCALE GENOMIC DNA]</scope>
    <source>
        <strain evidence="1 2">J2-31</strain>
    </source>
</reference>
<organism evidence="1 2">
    <name type="scientific">Vibrio coralliirubri</name>
    <dbReference type="NCBI Taxonomy" id="1516159"/>
    <lineage>
        <taxon>Bacteria</taxon>
        <taxon>Pseudomonadati</taxon>
        <taxon>Pseudomonadota</taxon>
        <taxon>Gammaproteobacteria</taxon>
        <taxon>Vibrionales</taxon>
        <taxon>Vibrionaceae</taxon>
        <taxon>Vibrio</taxon>
    </lineage>
</organism>
<name>A0AA86XD67_9VIBR</name>